<dbReference type="PANTHER" id="PTHR11078">
    <property type="entry name" value="N UTILIZATION SUBSTANCE PROTEIN B-RELATED"/>
    <property type="match status" value="1"/>
</dbReference>
<keyword evidence="4" id="KW-0805">Transcription regulation</keyword>
<dbReference type="GO" id="GO:0006353">
    <property type="term" value="P:DNA-templated transcription termination"/>
    <property type="evidence" value="ECO:0007669"/>
    <property type="project" value="InterPro"/>
</dbReference>
<dbReference type="Pfam" id="PF01029">
    <property type="entry name" value="NusB"/>
    <property type="match status" value="1"/>
</dbReference>
<keyword evidence="2" id="KW-0889">Transcription antitermination</keyword>
<dbReference type="SUPFAM" id="SSF48013">
    <property type="entry name" value="NusB-like"/>
    <property type="match status" value="1"/>
</dbReference>
<name>A0A381VL01_9ZZZZ</name>
<dbReference type="Gene3D" id="1.10.940.10">
    <property type="entry name" value="NusB-like"/>
    <property type="match status" value="1"/>
</dbReference>
<evidence type="ECO:0000256" key="2">
    <source>
        <dbReference type="ARBA" id="ARBA00022814"/>
    </source>
</evidence>
<keyword evidence="5" id="KW-0804">Transcription</keyword>
<evidence type="ECO:0000256" key="1">
    <source>
        <dbReference type="ARBA" id="ARBA00005952"/>
    </source>
</evidence>
<evidence type="ECO:0000256" key="3">
    <source>
        <dbReference type="ARBA" id="ARBA00022884"/>
    </source>
</evidence>
<keyword evidence="3" id="KW-0694">RNA-binding</keyword>
<comment type="similarity">
    <text evidence="1">Belongs to the NusB family.</text>
</comment>
<evidence type="ECO:0000256" key="4">
    <source>
        <dbReference type="ARBA" id="ARBA00023015"/>
    </source>
</evidence>
<sequence length="132" mass="14819">VQALYQWELTGQSAAEIEPGFISDDAYSGVNRDYFLQLIENIPGNCASLDECLGPCLSRELDSLDPVERSILRLATYELLHEPKIPHKVVLNEAVELCRIFGSEEGYRFVNGVLDCLSKQIQQGKESRLPAY</sequence>
<protein>
    <recommendedName>
        <fullName evidence="6">NusB/RsmB/TIM44 domain-containing protein</fullName>
    </recommendedName>
</protein>
<dbReference type="AlphaFoldDB" id="A0A381VL01"/>
<dbReference type="PANTHER" id="PTHR11078:SF3">
    <property type="entry name" value="ANTITERMINATION NUSB DOMAIN-CONTAINING PROTEIN"/>
    <property type="match status" value="1"/>
</dbReference>
<organism evidence="7">
    <name type="scientific">marine metagenome</name>
    <dbReference type="NCBI Taxonomy" id="408172"/>
    <lineage>
        <taxon>unclassified sequences</taxon>
        <taxon>metagenomes</taxon>
        <taxon>ecological metagenomes</taxon>
    </lineage>
</organism>
<dbReference type="InterPro" id="IPR006027">
    <property type="entry name" value="NusB_RsmB_TIM44"/>
</dbReference>
<evidence type="ECO:0000313" key="7">
    <source>
        <dbReference type="EMBL" id="SVA40438.1"/>
    </source>
</evidence>
<accession>A0A381VL01</accession>
<dbReference type="InterPro" id="IPR035926">
    <property type="entry name" value="NusB-like_sf"/>
</dbReference>
<feature type="domain" description="NusB/RsmB/TIM44" evidence="6">
    <location>
        <begin position="1"/>
        <end position="117"/>
    </location>
</feature>
<dbReference type="InterPro" id="IPR011605">
    <property type="entry name" value="NusB_fam"/>
</dbReference>
<gene>
    <name evidence="7" type="ORF">METZ01_LOCUS93292</name>
</gene>
<evidence type="ECO:0000259" key="6">
    <source>
        <dbReference type="Pfam" id="PF01029"/>
    </source>
</evidence>
<dbReference type="NCBIfam" id="TIGR01951">
    <property type="entry name" value="nusB"/>
    <property type="match status" value="1"/>
</dbReference>
<dbReference type="HAMAP" id="MF_00073">
    <property type="entry name" value="NusB"/>
    <property type="match status" value="1"/>
</dbReference>
<feature type="non-terminal residue" evidence="7">
    <location>
        <position position="1"/>
    </location>
</feature>
<dbReference type="GO" id="GO:0003723">
    <property type="term" value="F:RNA binding"/>
    <property type="evidence" value="ECO:0007669"/>
    <property type="project" value="UniProtKB-KW"/>
</dbReference>
<dbReference type="GO" id="GO:0005829">
    <property type="term" value="C:cytosol"/>
    <property type="evidence" value="ECO:0007669"/>
    <property type="project" value="TreeGrafter"/>
</dbReference>
<proteinExistence type="inferred from homology"/>
<dbReference type="GO" id="GO:0031564">
    <property type="term" value="P:transcription antitermination"/>
    <property type="evidence" value="ECO:0007669"/>
    <property type="project" value="UniProtKB-KW"/>
</dbReference>
<evidence type="ECO:0000256" key="5">
    <source>
        <dbReference type="ARBA" id="ARBA00023163"/>
    </source>
</evidence>
<dbReference type="EMBL" id="UINC01009000">
    <property type="protein sequence ID" value="SVA40438.1"/>
    <property type="molecule type" value="Genomic_DNA"/>
</dbReference>
<reference evidence="7" key="1">
    <citation type="submission" date="2018-05" db="EMBL/GenBank/DDBJ databases">
        <authorList>
            <person name="Lanie J.A."/>
            <person name="Ng W.-L."/>
            <person name="Kazmierczak K.M."/>
            <person name="Andrzejewski T.M."/>
            <person name="Davidsen T.M."/>
            <person name="Wayne K.J."/>
            <person name="Tettelin H."/>
            <person name="Glass J.I."/>
            <person name="Rusch D."/>
            <person name="Podicherti R."/>
            <person name="Tsui H.-C.T."/>
            <person name="Winkler M.E."/>
        </authorList>
    </citation>
    <scope>NUCLEOTIDE SEQUENCE</scope>
</reference>